<feature type="domain" description="CUE" evidence="4">
    <location>
        <begin position="194"/>
        <end position="237"/>
    </location>
</feature>
<dbReference type="OrthoDB" id="4080456at2759"/>
<evidence type="ECO:0000313" key="5">
    <source>
        <dbReference type="EMBL" id="KAG5420238.1"/>
    </source>
</evidence>
<evidence type="ECO:0000313" key="6">
    <source>
        <dbReference type="Proteomes" id="UP000669133"/>
    </source>
</evidence>
<dbReference type="Gene3D" id="1.10.8.10">
    <property type="entry name" value="DNA helicase RuvA subunit, C-terminal domain"/>
    <property type="match status" value="1"/>
</dbReference>
<dbReference type="PROSITE" id="PS50828">
    <property type="entry name" value="SMR"/>
    <property type="match status" value="1"/>
</dbReference>
<dbReference type="GO" id="GO:0043130">
    <property type="term" value="F:ubiquitin binding"/>
    <property type="evidence" value="ECO:0007669"/>
    <property type="project" value="InterPro"/>
</dbReference>
<reference evidence="5 6" key="1">
    <citation type="submission" date="2020-12" db="EMBL/GenBank/DDBJ databases">
        <title>Effect of drift, selection, and recombination on the evolution of hybrid genomes in Candida yeast pathogens.</title>
        <authorList>
            <person name="Mixao V."/>
            <person name="Ksiezopolska E."/>
            <person name="Saus E."/>
            <person name="Boekhout T."/>
            <person name="Gacser A."/>
            <person name="Gabaldon T."/>
        </authorList>
    </citation>
    <scope>NUCLEOTIDE SEQUENCE [LARGE SCALE GENOMIC DNA]</scope>
    <source>
        <strain evidence="5 6">BP57</strain>
    </source>
</reference>
<dbReference type="SUPFAM" id="SSF46934">
    <property type="entry name" value="UBA-like"/>
    <property type="match status" value="1"/>
</dbReference>
<dbReference type="PANTHER" id="PTHR46535">
    <property type="entry name" value="NEDD4-BINDING PROTEIN 2"/>
    <property type="match status" value="1"/>
</dbReference>
<evidence type="ECO:0000256" key="2">
    <source>
        <dbReference type="SAM" id="MobiDB-lite"/>
    </source>
</evidence>
<dbReference type="SUPFAM" id="SSF160443">
    <property type="entry name" value="SMR domain-like"/>
    <property type="match status" value="1"/>
</dbReference>
<feature type="region of interest" description="Disordered" evidence="2">
    <location>
        <begin position="1"/>
        <end position="83"/>
    </location>
</feature>
<sequence length="564" mass="63708">MDCLNEKLANTSLSTGDSAKERNNSGVRLKGKGSVDASASSNNAATMSASSQASIVSTQSTATSTTSSQTTSSTTRYNSTEDRNLTIEQEYAQFFSDETDSDPNFIKLVDQLSDIFPQFSKTDLKIRLKLCDDVDQLTEELFIECEQKELIDMEEGEFEEEDTCEPSGLESAKESGLTWYQKPPKVEAKLRSSKYIVETCQLQEIFPDINPQLIEQALVKNKGDMDAASMDLLNPSSIEVNNEKPQGNAWRNNTDLSRRIKEFLNVDDGSGVEADPTKRVLEDEEINFHIRKCLQDYSETLKSIVVNCRPKIREEVTIRNVGGRVQRGGYKNPTKVKKEYRLTPSTYKYKPNRGESLELQHMYLVNEQLQMLEESVLINALEFFEGDFDKVLQFAIEVLSNRPVEQLPTIEFSLSTDTKKKSRKQYPSADLAKNFEKYSSKRRRSSSSSQPQYFANSEEISQYVSDSKVDLHGKTALEALSLTKKVLTAWWQEEIDHRIEHGKLNSYGSSATFVDSLLIITGKGIHSVGGVSIIRRYVKEHLVRSGYLFEEGVGNFEVKGMKKR</sequence>
<dbReference type="InterPro" id="IPR002625">
    <property type="entry name" value="Smr_dom"/>
</dbReference>
<feature type="compositionally biased region" description="Polar residues" evidence="2">
    <location>
        <begin position="8"/>
        <end position="17"/>
    </location>
</feature>
<dbReference type="GO" id="GO:0005634">
    <property type="term" value="C:nucleus"/>
    <property type="evidence" value="ECO:0007669"/>
    <property type="project" value="TreeGrafter"/>
</dbReference>
<gene>
    <name evidence="5" type="ORF">I9W82_002118</name>
</gene>
<dbReference type="EMBL" id="JAEOAQ010000002">
    <property type="protein sequence ID" value="KAG5420238.1"/>
    <property type="molecule type" value="Genomic_DNA"/>
</dbReference>
<organism evidence="5 6">
    <name type="scientific">Candida metapsilosis</name>
    <dbReference type="NCBI Taxonomy" id="273372"/>
    <lineage>
        <taxon>Eukaryota</taxon>
        <taxon>Fungi</taxon>
        <taxon>Dikarya</taxon>
        <taxon>Ascomycota</taxon>
        <taxon>Saccharomycotina</taxon>
        <taxon>Pichiomycetes</taxon>
        <taxon>Debaryomycetaceae</taxon>
        <taxon>Candida/Lodderomyces clade</taxon>
        <taxon>Candida</taxon>
    </lineage>
</organism>
<dbReference type="GeneID" id="93650747"/>
<evidence type="ECO:0000259" key="3">
    <source>
        <dbReference type="PROSITE" id="PS50828"/>
    </source>
</evidence>
<dbReference type="RefSeq" id="XP_067549354.1">
    <property type="nucleotide sequence ID" value="XM_067690939.1"/>
</dbReference>
<evidence type="ECO:0008006" key="7">
    <source>
        <dbReference type="Google" id="ProtNLM"/>
    </source>
</evidence>
<feature type="domain" description="Smr" evidence="3">
    <location>
        <begin position="469"/>
        <end position="564"/>
    </location>
</feature>
<dbReference type="InterPro" id="IPR052772">
    <property type="entry name" value="Endo/PolyKinase_Domain-Protein"/>
</dbReference>
<dbReference type="AlphaFoldDB" id="A0A8H7ZEA4"/>
<dbReference type="GO" id="GO:0004519">
    <property type="term" value="F:endonuclease activity"/>
    <property type="evidence" value="ECO:0007669"/>
    <property type="project" value="TreeGrafter"/>
</dbReference>
<dbReference type="InterPro" id="IPR009060">
    <property type="entry name" value="UBA-like_sf"/>
</dbReference>
<dbReference type="Proteomes" id="UP000669133">
    <property type="component" value="Unassembled WGS sequence"/>
</dbReference>
<proteinExistence type="predicted"/>
<dbReference type="Pfam" id="PF02845">
    <property type="entry name" value="CUE"/>
    <property type="match status" value="1"/>
</dbReference>
<dbReference type="InterPro" id="IPR036063">
    <property type="entry name" value="Smr_dom_sf"/>
</dbReference>
<dbReference type="SMART" id="SM00463">
    <property type="entry name" value="SMR"/>
    <property type="match status" value="1"/>
</dbReference>
<evidence type="ECO:0000259" key="4">
    <source>
        <dbReference type="PROSITE" id="PS51140"/>
    </source>
</evidence>
<feature type="compositionally biased region" description="Low complexity" evidence="2">
    <location>
        <begin position="37"/>
        <end position="75"/>
    </location>
</feature>
<dbReference type="PANTHER" id="PTHR46535:SF1">
    <property type="entry name" value="NEDD4-BINDING PROTEIN 2"/>
    <property type="match status" value="1"/>
</dbReference>
<evidence type="ECO:0000256" key="1">
    <source>
        <dbReference type="ARBA" id="ARBA00022786"/>
    </source>
</evidence>
<dbReference type="CDD" id="cd14279">
    <property type="entry name" value="CUE"/>
    <property type="match status" value="2"/>
</dbReference>
<accession>A0A8H7ZEA4</accession>
<keyword evidence="6" id="KW-1185">Reference proteome</keyword>
<keyword evidence="1" id="KW-0833">Ubl conjugation pathway</keyword>
<dbReference type="InterPro" id="IPR003892">
    <property type="entry name" value="CUE"/>
</dbReference>
<comment type="caution">
    <text evidence="5">The sequence shown here is derived from an EMBL/GenBank/DDBJ whole genome shotgun (WGS) entry which is preliminary data.</text>
</comment>
<dbReference type="Gene3D" id="3.30.1370.110">
    <property type="match status" value="1"/>
</dbReference>
<name>A0A8H7ZEA4_9ASCO</name>
<dbReference type="PROSITE" id="PS51140">
    <property type="entry name" value="CUE"/>
    <property type="match status" value="1"/>
</dbReference>
<protein>
    <recommendedName>
        <fullName evidence="7">Smr domain-containing protein</fullName>
    </recommendedName>
</protein>